<dbReference type="Pfam" id="PF13186">
    <property type="entry name" value="SPASM"/>
    <property type="match status" value="1"/>
</dbReference>
<gene>
    <name evidence="6" type="ORF">FYJ78_07505</name>
</gene>
<dbReference type="InterPro" id="IPR007197">
    <property type="entry name" value="rSAM"/>
</dbReference>
<sequence length="409" mass="46615">MEIDSYMCQEDLRRQQECYKDAIRAQVAAGKAIVLYGAGMYGRKILSLLRQEHIHVQSFAVTQKGYNLPTVMGVPVRTLDEVIVDTPQAFFVLAVKPSAQGVLEEELQKRGITSYLFLPEHAEAILDEMFFRPVMEITPRAGCSVNCRFCPQPLFLQRYFAGGGGCQREMNIDEFRGYVSKLPEDCVIDFSGFVEPFLAKDGLEMVKHAHESGHDVRLFTTLQGLSLEQFREIEDIPFRMVVLHLPDQKGYANIPVTEEYLQLLRYVVQKKKKDGSSFIDFANCQCEPYPEAVKIINHQIMITWDMIDRAGNLDDEALRSAACKHEPIYCGRAAAYNHNVLLPNGDVVLCCMDFGMQRVLGNLKRQSYEEIMQGAVLRSVVRENGREGDALCRKCTYARYREKNIMETF</sequence>
<comment type="caution">
    <text evidence="6">The sequence shown here is derived from an EMBL/GenBank/DDBJ whole genome shotgun (WGS) entry which is preliminary data.</text>
</comment>
<accession>A0A6I2UY27</accession>
<keyword evidence="7" id="KW-1185">Reference proteome</keyword>
<evidence type="ECO:0000256" key="1">
    <source>
        <dbReference type="ARBA" id="ARBA00022691"/>
    </source>
</evidence>
<evidence type="ECO:0000313" key="7">
    <source>
        <dbReference type="Proteomes" id="UP000430222"/>
    </source>
</evidence>
<proteinExistence type="predicted"/>
<dbReference type="AlphaFoldDB" id="A0A6I2UY27"/>
<dbReference type="Proteomes" id="UP000430222">
    <property type="component" value="Unassembled WGS sequence"/>
</dbReference>
<dbReference type="SUPFAM" id="SSF102114">
    <property type="entry name" value="Radical SAM enzymes"/>
    <property type="match status" value="1"/>
</dbReference>
<evidence type="ECO:0000256" key="4">
    <source>
        <dbReference type="ARBA" id="ARBA00023014"/>
    </source>
</evidence>
<dbReference type="RefSeq" id="WP_154620804.1">
    <property type="nucleotide sequence ID" value="NZ_VUNL01000007.1"/>
</dbReference>
<reference evidence="6 7" key="1">
    <citation type="submission" date="2019-08" db="EMBL/GenBank/DDBJ databases">
        <title>In-depth cultivation of the pig gut microbiome towards novel bacterial diversity and tailored functional studies.</title>
        <authorList>
            <person name="Wylensek D."/>
            <person name="Hitch T.C.A."/>
            <person name="Clavel T."/>
        </authorList>
    </citation>
    <scope>NUCLEOTIDE SEQUENCE [LARGE SCALE GENOMIC DNA]</scope>
    <source>
        <strain evidence="7">WCA-380-WT-3B3</strain>
    </source>
</reference>
<name>A0A6I2UY27_9FIRM</name>
<evidence type="ECO:0000256" key="2">
    <source>
        <dbReference type="ARBA" id="ARBA00022723"/>
    </source>
</evidence>
<evidence type="ECO:0000256" key="3">
    <source>
        <dbReference type="ARBA" id="ARBA00023004"/>
    </source>
</evidence>
<dbReference type="GO" id="GO:0051536">
    <property type="term" value="F:iron-sulfur cluster binding"/>
    <property type="evidence" value="ECO:0007669"/>
    <property type="project" value="UniProtKB-KW"/>
</dbReference>
<keyword evidence="4" id="KW-0411">Iron-sulfur</keyword>
<protein>
    <recommendedName>
        <fullName evidence="5">4Fe4S-binding SPASM domain-containing protein</fullName>
    </recommendedName>
</protein>
<dbReference type="InterPro" id="IPR013785">
    <property type="entry name" value="Aldolase_TIM"/>
</dbReference>
<organism evidence="6 7">
    <name type="scientific">Selenomonas montiformis</name>
    <dbReference type="NCBI Taxonomy" id="2652285"/>
    <lineage>
        <taxon>Bacteria</taxon>
        <taxon>Bacillati</taxon>
        <taxon>Bacillota</taxon>
        <taxon>Negativicutes</taxon>
        <taxon>Selenomonadales</taxon>
        <taxon>Selenomonadaceae</taxon>
        <taxon>Selenomonas</taxon>
    </lineage>
</organism>
<dbReference type="InterPro" id="IPR023885">
    <property type="entry name" value="4Fe4S-binding_SPASM_dom"/>
</dbReference>
<dbReference type="GO" id="GO:0003824">
    <property type="term" value="F:catalytic activity"/>
    <property type="evidence" value="ECO:0007669"/>
    <property type="project" value="InterPro"/>
</dbReference>
<dbReference type="InterPro" id="IPR050377">
    <property type="entry name" value="Radical_SAM_PqqE_MftC-like"/>
</dbReference>
<dbReference type="CDD" id="cd01335">
    <property type="entry name" value="Radical_SAM"/>
    <property type="match status" value="1"/>
</dbReference>
<evidence type="ECO:0000313" key="6">
    <source>
        <dbReference type="EMBL" id="MSV25030.1"/>
    </source>
</evidence>
<dbReference type="PANTHER" id="PTHR11228:SF7">
    <property type="entry name" value="PQQA PEPTIDE CYCLASE"/>
    <property type="match status" value="1"/>
</dbReference>
<dbReference type="Gene3D" id="3.20.20.70">
    <property type="entry name" value="Aldolase class I"/>
    <property type="match status" value="1"/>
</dbReference>
<keyword evidence="1" id="KW-0949">S-adenosyl-L-methionine</keyword>
<dbReference type="EMBL" id="VUNL01000007">
    <property type="protein sequence ID" value="MSV25030.1"/>
    <property type="molecule type" value="Genomic_DNA"/>
</dbReference>
<dbReference type="PANTHER" id="PTHR11228">
    <property type="entry name" value="RADICAL SAM DOMAIN PROTEIN"/>
    <property type="match status" value="1"/>
</dbReference>
<dbReference type="SFLD" id="SFLDS00029">
    <property type="entry name" value="Radical_SAM"/>
    <property type="match status" value="1"/>
</dbReference>
<evidence type="ECO:0000259" key="5">
    <source>
        <dbReference type="Pfam" id="PF13186"/>
    </source>
</evidence>
<dbReference type="InterPro" id="IPR058240">
    <property type="entry name" value="rSAM_sf"/>
</dbReference>
<keyword evidence="2" id="KW-0479">Metal-binding</keyword>
<keyword evidence="3" id="KW-0408">Iron</keyword>
<feature type="domain" description="4Fe4S-binding SPASM" evidence="5">
    <location>
        <begin position="334"/>
        <end position="396"/>
    </location>
</feature>
<dbReference type="CDD" id="cd21109">
    <property type="entry name" value="SPASM"/>
    <property type="match status" value="1"/>
</dbReference>
<dbReference type="GO" id="GO:0046872">
    <property type="term" value="F:metal ion binding"/>
    <property type="evidence" value="ECO:0007669"/>
    <property type="project" value="UniProtKB-KW"/>
</dbReference>